<evidence type="ECO:0000313" key="1">
    <source>
        <dbReference type="EMBL" id="KIQ71092.1"/>
    </source>
</evidence>
<gene>
    <name evidence="1" type="ORF">Wenmar_00470</name>
</gene>
<evidence type="ECO:0000313" key="2">
    <source>
        <dbReference type="Proteomes" id="UP000035100"/>
    </source>
</evidence>
<dbReference type="Proteomes" id="UP000035100">
    <property type="component" value="Unassembled WGS sequence"/>
</dbReference>
<name>A0A0D0QFM4_9RHOB</name>
<proteinExistence type="predicted"/>
<comment type="caution">
    <text evidence="1">The sequence shown here is derived from an EMBL/GenBank/DDBJ whole genome shotgun (WGS) entry which is preliminary data.</text>
</comment>
<organism evidence="1 2">
    <name type="scientific">Wenxinia marina DSM 24838</name>
    <dbReference type="NCBI Taxonomy" id="1123501"/>
    <lineage>
        <taxon>Bacteria</taxon>
        <taxon>Pseudomonadati</taxon>
        <taxon>Pseudomonadota</taxon>
        <taxon>Alphaproteobacteria</taxon>
        <taxon>Rhodobacterales</taxon>
        <taxon>Roseobacteraceae</taxon>
        <taxon>Wenxinia</taxon>
    </lineage>
</organism>
<sequence length="69" mass="8101">MPPVIHPSHLQTWSRHRLHDLALGEAELLIRQAESDLARERRALRQVRWAAMWNAVRTLSRADRSRITP</sequence>
<reference evidence="1 2" key="1">
    <citation type="submission" date="2013-01" db="EMBL/GenBank/DDBJ databases">
        <authorList>
            <person name="Fiebig A."/>
            <person name="Goeker M."/>
            <person name="Klenk H.-P.P."/>
        </authorList>
    </citation>
    <scope>NUCLEOTIDE SEQUENCE [LARGE SCALE GENOMIC DNA]</scope>
    <source>
        <strain evidence="1 2">DSM 24838</strain>
    </source>
</reference>
<protein>
    <submittedName>
        <fullName evidence="1">Uncharacterized protein</fullName>
    </submittedName>
</protein>
<keyword evidence="2" id="KW-1185">Reference proteome</keyword>
<dbReference type="AlphaFoldDB" id="A0A0D0QFM4"/>
<dbReference type="EMBL" id="AONG01000003">
    <property type="protein sequence ID" value="KIQ71092.1"/>
    <property type="molecule type" value="Genomic_DNA"/>
</dbReference>
<accession>A0A0D0QFM4</accession>
<dbReference type="RefSeq" id="WP_018304588.1">
    <property type="nucleotide sequence ID" value="NZ_KB902314.1"/>
</dbReference>